<keyword evidence="3" id="KW-1185">Reference proteome</keyword>
<protein>
    <submittedName>
        <fullName evidence="2">Uncharacterized protein</fullName>
    </submittedName>
</protein>
<dbReference type="RefSeq" id="WP_222198894.1">
    <property type="nucleotide sequence ID" value="NZ_JAIMFO010000004.1"/>
</dbReference>
<reference evidence="2 3" key="1">
    <citation type="submission" date="2021-08" db="EMBL/GenBank/DDBJ databases">
        <title>Collinsella faecalis sp. nov. isolated from swine faeces.</title>
        <authorList>
            <person name="Oh B.S."/>
            <person name="Lee J.H."/>
        </authorList>
    </citation>
    <scope>NUCLEOTIDE SEQUENCE [LARGE SCALE GENOMIC DNA]</scope>
    <source>
        <strain evidence="2 3">AGMB00827</strain>
    </source>
</reference>
<evidence type="ECO:0000313" key="3">
    <source>
        <dbReference type="Proteomes" id="UP000700908"/>
    </source>
</evidence>
<evidence type="ECO:0000256" key="1">
    <source>
        <dbReference type="SAM" id="Phobius"/>
    </source>
</evidence>
<feature type="transmembrane region" description="Helical" evidence="1">
    <location>
        <begin position="64"/>
        <end position="86"/>
    </location>
</feature>
<name>A0ABS7MIF9_9ACTN</name>
<evidence type="ECO:0000313" key="2">
    <source>
        <dbReference type="EMBL" id="MBY4797156.1"/>
    </source>
</evidence>
<sequence>MLKEQLVGGAGTNKLAYATAGQAVLEPVYAEGAHDTFNRSIHIKSPYAQVTPASKHGFPGSVKGALGCLFTLVVMAALCFGVIYLLSRVGNH</sequence>
<keyword evidence="1" id="KW-0472">Membrane</keyword>
<proteinExistence type="predicted"/>
<keyword evidence="1" id="KW-1133">Transmembrane helix</keyword>
<organism evidence="2 3">
    <name type="scientific">Collinsella ureilytica</name>
    <dbReference type="NCBI Taxonomy" id="2869515"/>
    <lineage>
        <taxon>Bacteria</taxon>
        <taxon>Bacillati</taxon>
        <taxon>Actinomycetota</taxon>
        <taxon>Coriobacteriia</taxon>
        <taxon>Coriobacteriales</taxon>
        <taxon>Coriobacteriaceae</taxon>
        <taxon>Collinsella</taxon>
    </lineage>
</organism>
<dbReference type="EMBL" id="JAIMFO010000004">
    <property type="protein sequence ID" value="MBY4797156.1"/>
    <property type="molecule type" value="Genomic_DNA"/>
</dbReference>
<keyword evidence="1" id="KW-0812">Transmembrane</keyword>
<comment type="caution">
    <text evidence="2">The sequence shown here is derived from an EMBL/GenBank/DDBJ whole genome shotgun (WGS) entry which is preliminary data.</text>
</comment>
<gene>
    <name evidence="2" type="ORF">K6V98_02095</name>
</gene>
<dbReference type="Proteomes" id="UP000700908">
    <property type="component" value="Unassembled WGS sequence"/>
</dbReference>
<accession>A0ABS7MIF9</accession>